<evidence type="ECO:0000256" key="1">
    <source>
        <dbReference type="SAM" id="Phobius"/>
    </source>
</evidence>
<keyword evidence="1" id="KW-0812">Transmembrane</keyword>
<sequence>IEVLRLHCILPVRILVWTYLVNVAEASRSQYTLDLVVALLTPDHRSDVQLYSLLLLLLLFHILFLLVALFFLLHIDYPEASASRGGRIL</sequence>
<evidence type="ECO:0000313" key="2">
    <source>
        <dbReference type="EMBL" id="GMS83981.1"/>
    </source>
</evidence>
<gene>
    <name evidence="2" type="ORF">PENTCL1PPCAC_6156</name>
</gene>
<dbReference type="Proteomes" id="UP001432027">
    <property type="component" value="Unassembled WGS sequence"/>
</dbReference>
<feature type="transmembrane region" description="Helical" evidence="1">
    <location>
        <begin position="50"/>
        <end position="73"/>
    </location>
</feature>
<keyword evidence="3" id="KW-1185">Reference proteome</keyword>
<accession>A0AAV5SKV7</accession>
<organism evidence="2 3">
    <name type="scientific">Pristionchus entomophagus</name>
    <dbReference type="NCBI Taxonomy" id="358040"/>
    <lineage>
        <taxon>Eukaryota</taxon>
        <taxon>Metazoa</taxon>
        <taxon>Ecdysozoa</taxon>
        <taxon>Nematoda</taxon>
        <taxon>Chromadorea</taxon>
        <taxon>Rhabditida</taxon>
        <taxon>Rhabditina</taxon>
        <taxon>Diplogasteromorpha</taxon>
        <taxon>Diplogasteroidea</taxon>
        <taxon>Neodiplogasteridae</taxon>
        <taxon>Pristionchus</taxon>
    </lineage>
</organism>
<keyword evidence="1" id="KW-0472">Membrane</keyword>
<comment type="caution">
    <text evidence="2">The sequence shown here is derived from an EMBL/GenBank/DDBJ whole genome shotgun (WGS) entry which is preliminary data.</text>
</comment>
<proteinExistence type="predicted"/>
<dbReference type="AlphaFoldDB" id="A0AAV5SKV7"/>
<keyword evidence="1" id="KW-1133">Transmembrane helix</keyword>
<feature type="non-terminal residue" evidence="2">
    <location>
        <position position="1"/>
    </location>
</feature>
<protein>
    <submittedName>
        <fullName evidence="2">Uncharacterized protein</fullName>
    </submittedName>
</protein>
<reference evidence="2" key="1">
    <citation type="submission" date="2023-10" db="EMBL/GenBank/DDBJ databases">
        <title>Genome assembly of Pristionchus species.</title>
        <authorList>
            <person name="Yoshida K."/>
            <person name="Sommer R.J."/>
        </authorList>
    </citation>
    <scope>NUCLEOTIDE SEQUENCE</scope>
    <source>
        <strain evidence="2">RS0144</strain>
    </source>
</reference>
<dbReference type="EMBL" id="BTSX01000002">
    <property type="protein sequence ID" value="GMS83981.1"/>
    <property type="molecule type" value="Genomic_DNA"/>
</dbReference>
<name>A0AAV5SKV7_9BILA</name>
<evidence type="ECO:0000313" key="3">
    <source>
        <dbReference type="Proteomes" id="UP001432027"/>
    </source>
</evidence>